<accession>A0A4P9VT22</accession>
<protein>
    <recommendedName>
        <fullName evidence="2">Solute-binding protein family 3/N-terminal domain-containing protein</fullName>
    </recommendedName>
</protein>
<keyword evidence="1" id="KW-0732">Signal</keyword>
<feature type="signal peptide" evidence="1">
    <location>
        <begin position="1"/>
        <end position="18"/>
    </location>
</feature>
<comment type="caution">
    <text evidence="3">The sequence shown here is derived from an EMBL/GenBank/DDBJ whole genome shotgun (WGS) entry which is preliminary data.</text>
</comment>
<evidence type="ECO:0000313" key="4">
    <source>
        <dbReference type="Proteomes" id="UP000257039"/>
    </source>
</evidence>
<dbReference type="Pfam" id="PF00497">
    <property type="entry name" value="SBP_bac_3"/>
    <property type="match status" value="1"/>
</dbReference>
<evidence type="ECO:0000259" key="2">
    <source>
        <dbReference type="Pfam" id="PF00497"/>
    </source>
</evidence>
<feature type="domain" description="Solute-binding protein family 3/N-terminal" evidence="2">
    <location>
        <begin position="22"/>
        <end position="78"/>
    </location>
</feature>
<dbReference type="Gene3D" id="3.40.190.10">
    <property type="entry name" value="Periplasmic binding protein-like II"/>
    <property type="match status" value="1"/>
</dbReference>
<dbReference type="SUPFAM" id="SSF53850">
    <property type="entry name" value="Periplasmic binding protein-like II"/>
    <property type="match status" value="1"/>
</dbReference>
<dbReference type="EMBL" id="NDXW01000001">
    <property type="protein sequence ID" value="RDH46818.1"/>
    <property type="molecule type" value="Genomic_DNA"/>
</dbReference>
<feature type="chain" id="PRO_5020416471" description="Solute-binding protein family 3/N-terminal domain-containing protein" evidence="1">
    <location>
        <begin position="19"/>
        <end position="187"/>
    </location>
</feature>
<keyword evidence="4" id="KW-1185">Reference proteome</keyword>
<organism evidence="3 4">
    <name type="scientific">Zooshikella ganghwensis</name>
    <dbReference type="NCBI Taxonomy" id="202772"/>
    <lineage>
        <taxon>Bacteria</taxon>
        <taxon>Pseudomonadati</taxon>
        <taxon>Pseudomonadota</taxon>
        <taxon>Gammaproteobacteria</taxon>
        <taxon>Oceanospirillales</taxon>
        <taxon>Zooshikellaceae</taxon>
        <taxon>Zooshikella</taxon>
    </lineage>
</organism>
<gene>
    <name evidence="3" type="ORF">B9G39_20820</name>
</gene>
<dbReference type="Proteomes" id="UP000257039">
    <property type="component" value="Unassembled WGS sequence"/>
</dbReference>
<proteinExistence type="predicted"/>
<reference evidence="3 4" key="1">
    <citation type="submission" date="2017-04" db="EMBL/GenBank/DDBJ databases">
        <title>Draft genome sequence of Zooshikella ganghwensis VG4 isolated from Red Sea sediments.</title>
        <authorList>
            <person name="Rehman Z."/>
            <person name="Alam I."/>
            <person name="Kamau A."/>
            <person name="Bajic V."/>
            <person name="Leiknes T."/>
        </authorList>
    </citation>
    <scope>NUCLEOTIDE SEQUENCE [LARGE SCALE GENOMIC DNA]</scope>
    <source>
        <strain evidence="3 4">VG4</strain>
    </source>
</reference>
<sequence length="187" mass="21169">MIFITLVGNLVLAKLVIAAESVTVIADESYPPYSYKKDGKMTGIYTDILRTVFDGMPDYKVTIEGVPWKRGLKMMEDSESFALYPPYKHAKRPYMEYSMPILSEEVAAYCIDKVLANPRPNWPDDYHGLTIGRNSGFEIGGDKFNEAVYAGKIKLSETKGNDKNLLKLINKRLCTRQFCGYNLSSNR</sequence>
<dbReference type="AlphaFoldDB" id="A0A4P9VT22"/>
<evidence type="ECO:0000313" key="3">
    <source>
        <dbReference type="EMBL" id="RDH46818.1"/>
    </source>
</evidence>
<name>A0A4P9VT22_9GAMM</name>
<dbReference type="InterPro" id="IPR001638">
    <property type="entry name" value="Solute-binding_3/MltF_N"/>
</dbReference>
<evidence type="ECO:0000256" key="1">
    <source>
        <dbReference type="SAM" id="SignalP"/>
    </source>
</evidence>